<dbReference type="AlphaFoldDB" id="A0A0E9VJG1"/>
<protein>
    <submittedName>
        <fullName evidence="1">Uncharacterized protein</fullName>
    </submittedName>
</protein>
<sequence>MYYFEIKLVWMFSATRYIKYSTVGLGFNRQPCPSRLQES</sequence>
<name>A0A0E9VJG1_ANGAN</name>
<proteinExistence type="predicted"/>
<reference evidence="1" key="2">
    <citation type="journal article" date="2015" name="Fish Shellfish Immunol.">
        <title>Early steps in the European eel (Anguilla anguilla)-Vibrio vulnificus interaction in the gills: Role of the RtxA13 toxin.</title>
        <authorList>
            <person name="Callol A."/>
            <person name="Pajuelo D."/>
            <person name="Ebbesson L."/>
            <person name="Teles M."/>
            <person name="MacKenzie S."/>
            <person name="Amaro C."/>
        </authorList>
    </citation>
    <scope>NUCLEOTIDE SEQUENCE</scope>
</reference>
<organism evidence="1">
    <name type="scientific">Anguilla anguilla</name>
    <name type="common">European freshwater eel</name>
    <name type="synonym">Muraena anguilla</name>
    <dbReference type="NCBI Taxonomy" id="7936"/>
    <lineage>
        <taxon>Eukaryota</taxon>
        <taxon>Metazoa</taxon>
        <taxon>Chordata</taxon>
        <taxon>Craniata</taxon>
        <taxon>Vertebrata</taxon>
        <taxon>Euteleostomi</taxon>
        <taxon>Actinopterygii</taxon>
        <taxon>Neopterygii</taxon>
        <taxon>Teleostei</taxon>
        <taxon>Anguilliformes</taxon>
        <taxon>Anguillidae</taxon>
        <taxon>Anguilla</taxon>
    </lineage>
</organism>
<accession>A0A0E9VJG1</accession>
<reference evidence="1" key="1">
    <citation type="submission" date="2014-11" db="EMBL/GenBank/DDBJ databases">
        <authorList>
            <person name="Amaro Gonzalez C."/>
        </authorList>
    </citation>
    <scope>NUCLEOTIDE SEQUENCE</scope>
</reference>
<evidence type="ECO:0000313" key="1">
    <source>
        <dbReference type="EMBL" id="JAH77565.1"/>
    </source>
</evidence>
<dbReference type="EMBL" id="GBXM01031012">
    <property type="protein sequence ID" value="JAH77565.1"/>
    <property type="molecule type" value="Transcribed_RNA"/>
</dbReference>